<dbReference type="Gene3D" id="3.40.50.150">
    <property type="entry name" value="Vaccinia Virus protein VP39"/>
    <property type="match status" value="1"/>
</dbReference>
<reference evidence="4" key="1">
    <citation type="submission" date="2018-10" db="EMBL/GenBank/DDBJ databases">
        <authorList>
            <person name="Peiro R."/>
            <person name="Begona"/>
            <person name="Cbmso G."/>
            <person name="Lopez M."/>
            <person name="Gonzalez S."/>
            <person name="Sacristan E."/>
            <person name="Castillo E."/>
        </authorList>
    </citation>
    <scope>NUCLEOTIDE SEQUENCE [LARGE SCALE GENOMIC DNA]</scope>
</reference>
<gene>
    <name evidence="3" type="ORF">RHODGE_RHODGE_01887</name>
</gene>
<dbReference type="InterPro" id="IPR013216">
    <property type="entry name" value="Methyltransf_11"/>
</dbReference>
<comment type="caution">
    <text evidence="3">The sequence shown here is derived from an EMBL/GenBank/DDBJ whole genome shotgun (WGS) entry which is preliminary data.</text>
</comment>
<dbReference type="InterPro" id="IPR029063">
    <property type="entry name" value="SAM-dependent_MTases_sf"/>
</dbReference>
<protein>
    <recommendedName>
        <fullName evidence="2">Methyltransferase type 11 domain-containing protein</fullName>
    </recommendedName>
</protein>
<name>A0A3S4B474_9BRAD</name>
<evidence type="ECO:0000313" key="4">
    <source>
        <dbReference type="Proteomes" id="UP000289200"/>
    </source>
</evidence>
<feature type="compositionally biased region" description="Pro residues" evidence="1">
    <location>
        <begin position="25"/>
        <end position="34"/>
    </location>
</feature>
<feature type="region of interest" description="Disordered" evidence="1">
    <location>
        <begin position="14"/>
        <end position="34"/>
    </location>
</feature>
<evidence type="ECO:0000313" key="3">
    <source>
        <dbReference type="EMBL" id="VCU08723.1"/>
    </source>
</evidence>
<sequence length="277" mass="29674">MLIPFMRPAARGIAGARLPTTSPGTTPPCPDSPPRPPTIDPLVLYAVGIDASDYVSRIVPLVQRMVPEIGDLLDIGAGAGQLGRALRRPGAAWTAVEPAAAMRSRLAGLGDARPRVVPHGWESASLAAKSHDTVLAANTSAPFQAPAAFLDRCRSWARRHVVWIVPAQHGPRGTCLSGCLPPEWHGEDERPGVDVVLSRLDPAQQPDAVVITPWTFVLPVGGIESLAEHLAERLAWAPHDPRRRALRAHLVAQCRHDARGSRLEVAKAAAVLVWRLA</sequence>
<dbReference type="Pfam" id="PF08241">
    <property type="entry name" value="Methyltransf_11"/>
    <property type="match status" value="1"/>
</dbReference>
<dbReference type="AlphaFoldDB" id="A0A3S4B474"/>
<dbReference type="SUPFAM" id="SSF53335">
    <property type="entry name" value="S-adenosyl-L-methionine-dependent methyltransferases"/>
    <property type="match status" value="1"/>
</dbReference>
<dbReference type="EMBL" id="UWOC01000134">
    <property type="protein sequence ID" value="VCU08723.1"/>
    <property type="molecule type" value="Genomic_DNA"/>
</dbReference>
<evidence type="ECO:0000256" key="1">
    <source>
        <dbReference type="SAM" id="MobiDB-lite"/>
    </source>
</evidence>
<dbReference type="Proteomes" id="UP000289200">
    <property type="component" value="Unassembled WGS sequence"/>
</dbReference>
<organism evidence="3 4">
    <name type="scientific">Rhodoplanes serenus</name>
    <dbReference type="NCBI Taxonomy" id="200615"/>
    <lineage>
        <taxon>Bacteria</taxon>
        <taxon>Pseudomonadati</taxon>
        <taxon>Pseudomonadota</taxon>
        <taxon>Alphaproteobacteria</taxon>
        <taxon>Hyphomicrobiales</taxon>
        <taxon>Nitrobacteraceae</taxon>
        <taxon>Rhodoplanes</taxon>
    </lineage>
</organism>
<evidence type="ECO:0000259" key="2">
    <source>
        <dbReference type="Pfam" id="PF08241"/>
    </source>
</evidence>
<accession>A0A3S4B474</accession>
<feature type="domain" description="Methyltransferase type 11" evidence="2">
    <location>
        <begin position="73"/>
        <end position="157"/>
    </location>
</feature>
<dbReference type="GO" id="GO:0008757">
    <property type="term" value="F:S-adenosylmethionine-dependent methyltransferase activity"/>
    <property type="evidence" value="ECO:0007669"/>
    <property type="project" value="InterPro"/>
</dbReference>
<keyword evidence="4" id="KW-1185">Reference proteome</keyword>
<proteinExistence type="predicted"/>